<feature type="transmembrane region" description="Helical" evidence="9">
    <location>
        <begin position="59"/>
        <end position="77"/>
    </location>
</feature>
<evidence type="ECO:0000256" key="4">
    <source>
        <dbReference type="ARBA" id="ARBA00022677"/>
    </source>
</evidence>
<evidence type="ECO:0000256" key="3">
    <source>
        <dbReference type="ARBA" id="ARBA00010858"/>
    </source>
</evidence>
<keyword evidence="4" id="KW-0551">Lipid droplet</keyword>
<accession>A0AAP0CI11</accession>
<organism evidence="10 11">
    <name type="scientific">Deinandra increscens subsp. villosa</name>
    <dbReference type="NCBI Taxonomy" id="3103831"/>
    <lineage>
        <taxon>Eukaryota</taxon>
        <taxon>Viridiplantae</taxon>
        <taxon>Streptophyta</taxon>
        <taxon>Embryophyta</taxon>
        <taxon>Tracheophyta</taxon>
        <taxon>Spermatophyta</taxon>
        <taxon>Magnoliopsida</taxon>
        <taxon>eudicotyledons</taxon>
        <taxon>Gunneridae</taxon>
        <taxon>Pentapetalae</taxon>
        <taxon>asterids</taxon>
        <taxon>campanulids</taxon>
        <taxon>Asterales</taxon>
        <taxon>Asteraceae</taxon>
        <taxon>Asteroideae</taxon>
        <taxon>Heliantheae alliance</taxon>
        <taxon>Madieae</taxon>
        <taxon>Madiinae</taxon>
        <taxon>Deinandra</taxon>
    </lineage>
</organism>
<comment type="subcellular location">
    <subcellularLocation>
        <location evidence="2">Lipid droplet</location>
    </subcellularLocation>
    <subcellularLocation>
        <location evidence="1">Membrane</location>
        <topology evidence="1">Multi-pass membrane protein</topology>
    </subcellularLocation>
</comment>
<evidence type="ECO:0000313" key="11">
    <source>
        <dbReference type="Proteomes" id="UP001408789"/>
    </source>
</evidence>
<sequence>MADRHKAPTHTQHHLITKQPKPTTITHGSGPTRLMGLMALLVSTAILLVLTATTVTTAVIGFILFAPVIIITSPIWVPAGVFLLFSVAAVLSVCGLGLAAAAVLVVQVFIKETHG</sequence>
<evidence type="ECO:0000256" key="6">
    <source>
        <dbReference type="ARBA" id="ARBA00022989"/>
    </source>
</evidence>
<feature type="transmembrane region" description="Helical" evidence="9">
    <location>
        <begin position="83"/>
        <end position="110"/>
    </location>
</feature>
<evidence type="ECO:0000256" key="7">
    <source>
        <dbReference type="ARBA" id="ARBA00023136"/>
    </source>
</evidence>
<evidence type="ECO:0008006" key="12">
    <source>
        <dbReference type="Google" id="ProtNLM"/>
    </source>
</evidence>
<comment type="similarity">
    <text evidence="3">Belongs to the oleosin family.</text>
</comment>
<proteinExistence type="inferred from homology"/>
<dbReference type="GO" id="GO:0016020">
    <property type="term" value="C:membrane"/>
    <property type="evidence" value="ECO:0007669"/>
    <property type="project" value="UniProtKB-SubCell"/>
</dbReference>
<keyword evidence="5 9" id="KW-0812">Transmembrane</keyword>
<dbReference type="GO" id="GO:0019915">
    <property type="term" value="P:lipid storage"/>
    <property type="evidence" value="ECO:0007669"/>
    <property type="project" value="TreeGrafter"/>
</dbReference>
<evidence type="ECO:0000256" key="8">
    <source>
        <dbReference type="SAM" id="MobiDB-lite"/>
    </source>
</evidence>
<keyword evidence="7 9" id="KW-0472">Membrane</keyword>
<feature type="region of interest" description="Disordered" evidence="8">
    <location>
        <begin position="1"/>
        <end position="22"/>
    </location>
</feature>
<dbReference type="Proteomes" id="UP001408789">
    <property type="component" value="Unassembled WGS sequence"/>
</dbReference>
<evidence type="ECO:0000313" key="10">
    <source>
        <dbReference type="EMBL" id="KAK9054410.1"/>
    </source>
</evidence>
<dbReference type="PANTHER" id="PTHR33203:SF4">
    <property type="entry name" value="F27J15.22"/>
    <property type="match status" value="1"/>
</dbReference>
<keyword evidence="6 9" id="KW-1133">Transmembrane helix</keyword>
<dbReference type="EMBL" id="JBCNJP010000025">
    <property type="protein sequence ID" value="KAK9054410.1"/>
    <property type="molecule type" value="Genomic_DNA"/>
</dbReference>
<dbReference type="GO" id="GO:0048608">
    <property type="term" value="P:reproductive structure development"/>
    <property type="evidence" value="ECO:0007669"/>
    <property type="project" value="UniProtKB-ARBA"/>
</dbReference>
<keyword evidence="11" id="KW-1185">Reference proteome</keyword>
<name>A0AAP0CI11_9ASTR</name>
<gene>
    <name evidence="10" type="ORF">SSX86_025488</name>
</gene>
<dbReference type="InterPro" id="IPR000136">
    <property type="entry name" value="Oleosin"/>
</dbReference>
<reference evidence="10 11" key="1">
    <citation type="submission" date="2024-04" db="EMBL/GenBank/DDBJ databases">
        <title>The reference genome of an endangered Asteraceae, Deinandra increscens subsp. villosa, native to the Central Coast of California.</title>
        <authorList>
            <person name="Guilliams M."/>
            <person name="Hasenstab-Lehman K."/>
            <person name="Meyer R."/>
            <person name="Mcevoy S."/>
        </authorList>
    </citation>
    <scope>NUCLEOTIDE SEQUENCE [LARGE SCALE GENOMIC DNA]</scope>
    <source>
        <tissue evidence="10">Leaf</tissue>
    </source>
</reference>
<evidence type="ECO:0000256" key="1">
    <source>
        <dbReference type="ARBA" id="ARBA00004141"/>
    </source>
</evidence>
<dbReference type="GO" id="GO:0012511">
    <property type="term" value="C:monolayer-surrounded lipid storage body"/>
    <property type="evidence" value="ECO:0007669"/>
    <property type="project" value="InterPro"/>
</dbReference>
<evidence type="ECO:0000256" key="5">
    <source>
        <dbReference type="ARBA" id="ARBA00022692"/>
    </source>
</evidence>
<feature type="compositionally biased region" description="Basic residues" evidence="8">
    <location>
        <begin position="7"/>
        <end position="16"/>
    </location>
</feature>
<protein>
    <recommendedName>
        <fullName evidence="12">Oleosin</fullName>
    </recommendedName>
</protein>
<feature type="transmembrane region" description="Helical" evidence="9">
    <location>
        <begin position="34"/>
        <end position="52"/>
    </location>
</feature>
<dbReference type="GO" id="GO:0009791">
    <property type="term" value="P:post-embryonic development"/>
    <property type="evidence" value="ECO:0007669"/>
    <property type="project" value="UniProtKB-ARBA"/>
</dbReference>
<dbReference type="Pfam" id="PF01277">
    <property type="entry name" value="Oleosin"/>
    <property type="match status" value="1"/>
</dbReference>
<dbReference type="AlphaFoldDB" id="A0AAP0CI11"/>
<evidence type="ECO:0000256" key="2">
    <source>
        <dbReference type="ARBA" id="ARBA00004502"/>
    </source>
</evidence>
<evidence type="ECO:0000256" key="9">
    <source>
        <dbReference type="SAM" id="Phobius"/>
    </source>
</evidence>
<dbReference type="PANTHER" id="PTHR33203">
    <property type="entry name" value="OLEOSIN"/>
    <property type="match status" value="1"/>
</dbReference>
<comment type="caution">
    <text evidence="10">The sequence shown here is derived from an EMBL/GenBank/DDBJ whole genome shotgun (WGS) entry which is preliminary data.</text>
</comment>